<dbReference type="InterPro" id="IPR007052">
    <property type="entry name" value="CS_dom"/>
</dbReference>
<dbReference type="CDD" id="cd06464">
    <property type="entry name" value="ACD_sHsps-like"/>
    <property type="match status" value="1"/>
</dbReference>
<dbReference type="Pfam" id="PF00011">
    <property type="entry name" value="HSP20"/>
    <property type="match status" value="1"/>
</dbReference>
<reference evidence="5 6" key="1">
    <citation type="submission" date="2016-10" db="EMBL/GenBank/DDBJ databases">
        <title>Complete Genome Sequence of Peptococcaceae strain DCMF.</title>
        <authorList>
            <person name="Edwards R.J."/>
            <person name="Holland S.I."/>
            <person name="Deshpande N.P."/>
            <person name="Wong Y.K."/>
            <person name="Ertan H."/>
            <person name="Manefield M."/>
            <person name="Russell T.L."/>
            <person name="Lee M.J."/>
        </authorList>
    </citation>
    <scope>NUCLEOTIDE SEQUENCE [LARGE SCALE GENOMIC DNA]</scope>
    <source>
        <strain evidence="5 6">DCMF</strain>
    </source>
</reference>
<proteinExistence type="inferred from homology"/>
<evidence type="ECO:0000256" key="1">
    <source>
        <dbReference type="PROSITE-ProRule" id="PRU00285"/>
    </source>
</evidence>
<sequence length="143" mass="16693">MALVPYDPFRHLENWRREMDRFFNEGRGYLEHNVTGPRVDVFETENEVVASCEIPGLEKKDDVQIEIHDNLLTITGNISRTNEFKEEQAFHRERYAGRFQRSIGLPVQVISDGTKASYKNGVLEIRMPKAKGDTRKRIDIDFH</sequence>
<dbReference type="InterPro" id="IPR002068">
    <property type="entry name" value="A-crystallin/Hsp20_dom"/>
</dbReference>
<feature type="domain" description="SHSP" evidence="3">
    <location>
        <begin position="30"/>
        <end position="143"/>
    </location>
</feature>
<keyword evidence="6" id="KW-1185">Reference proteome</keyword>
<name>A0A3G1KXB1_FORW1</name>
<protein>
    <submittedName>
        <fullName evidence="5">Heat-shock protein Hsp20</fullName>
    </submittedName>
</protein>
<evidence type="ECO:0000256" key="2">
    <source>
        <dbReference type="RuleBase" id="RU003616"/>
    </source>
</evidence>
<dbReference type="OrthoDB" id="9811615at2"/>
<dbReference type="Proteomes" id="UP000323521">
    <property type="component" value="Chromosome"/>
</dbReference>
<dbReference type="PROSITE" id="PS51203">
    <property type="entry name" value="CS"/>
    <property type="match status" value="1"/>
</dbReference>
<evidence type="ECO:0000313" key="5">
    <source>
        <dbReference type="EMBL" id="ATW26845.1"/>
    </source>
</evidence>
<dbReference type="InterPro" id="IPR008978">
    <property type="entry name" value="HSP20-like_chaperone"/>
</dbReference>
<evidence type="ECO:0000259" key="4">
    <source>
        <dbReference type="PROSITE" id="PS51203"/>
    </source>
</evidence>
<evidence type="ECO:0000259" key="3">
    <source>
        <dbReference type="PROSITE" id="PS01031"/>
    </source>
</evidence>
<feature type="domain" description="CS" evidence="4">
    <location>
        <begin position="34"/>
        <end position="139"/>
    </location>
</feature>
<dbReference type="KEGG" id="fwa:DCMF_20620"/>
<dbReference type="EMBL" id="CP017634">
    <property type="protein sequence ID" value="ATW26845.1"/>
    <property type="molecule type" value="Genomic_DNA"/>
</dbReference>
<dbReference type="PROSITE" id="PS01031">
    <property type="entry name" value="SHSP"/>
    <property type="match status" value="1"/>
</dbReference>
<evidence type="ECO:0000313" key="6">
    <source>
        <dbReference type="Proteomes" id="UP000323521"/>
    </source>
</evidence>
<accession>A0A3G1KXB1</accession>
<organism evidence="5 6">
    <name type="scientific">Formimonas warabiya</name>
    <dbReference type="NCBI Taxonomy" id="1761012"/>
    <lineage>
        <taxon>Bacteria</taxon>
        <taxon>Bacillati</taxon>
        <taxon>Bacillota</taxon>
        <taxon>Clostridia</taxon>
        <taxon>Eubacteriales</taxon>
        <taxon>Peptococcaceae</taxon>
        <taxon>Candidatus Formimonas</taxon>
    </lineage>
</organism>
<dbReference type="Gene3D" id="2.60.40.790">
    <property type="match status" value="1"/>
</dbReference>
<comment type="similarity">
    <text evidence="1 2">Belongs to the small heat shock protein (HSP20) family.</text>
</comment>
<dbReference type="AlphaFoldDB" id="A0A3G1KXB1"/>
<dbReference type="PANTHER" id="PTHR11527">
    <property type="entry name" value="HEAT-SHOCK PROTEIN 20 FAMILY MEMBER"/>
    <property type="match status" value="1"/>
</dbReference>
<dbReference type="InterPro" id="IPR031107">
    <property type="entry name" value="Small_HSP"/>
</dbReference>
<dbReference type="SUPFAM" id="SSF49764">
    <property type="entry name" value="HSP20-like chaperones"/>
    <property type="match status" value="1"/>
</dbReference>
<gene>
    <name evidence="5" type="ORF">DCMF_20620</name>
</gene>
<dbReference type="RefSeq" id="WP_148136170.1">
    <property type="nucleotide sequence ID" value="NZ_CP017634.1"/>
</dbReference>